<dbReference type="AlphaFoldDB" id="A0A0M9VXN5"/>
<evidence type="ECO:0000313" key="1">
    <source>
        <dbReference type="EMBL" id="KOS23219.1"/>
    </source>
</evidence>
<gene>
    <name evidence="1" type="ORF">ESCO_003961</name>
</gene>
<sequence>MSIYTTESNDAFESAREDLSSICADDLTSQPAPLPSLDQEMLRNHSFQLVKLQNDLCELRAQQAKDLRTTTHIMSQMADLYASIAELKGKLTGLTVDLHLLQDATLADLLSGGGLEDLADCVMKEQRESLIRALVSK</sequence>
<organism evidence="1 2">
    <name type="scientific">Escovopsis weberi</name>
    <dbReference type="NCBI Taxonomy" id="150374"/>
    <lineage>
        <taxon>Eukaryota</taxon>
        <taxon>Fungi</taxon>
        <taxon>Dikarya</taxon>
        <taxon>Ascomycota</taxon>
        <taxon>Pezizomycotina</taxon>
        <taxon>Sordariomycetes</taxon>
        <taxon>Hypocreomycetidae</taxon>
        <taxon>Hypocreales</taxon>
        <taxon>Hypocreaceae</taxon>
        <taxon>Escovopsis</taxon>
    </lineage>
</organism>
<proteinExistence type="predicted"/>
<dbReference type="OrthoDB" id="4940884at2759"/>
<dbReference type="EMBL" id="LGSR01000002">
    <property type="protein sequence ID" value="KOS23219.1"/>
    <property type="molecule type" value="Genomic_DNA"/>
</dbReference>
<protein>
    <submittedName>
        <fullName evidence="1">Uncharacterized protein</fullName>
    </submittedName>
</protein>
<reference evidence="1 2" key="1">
    <citation type="submission" date="2015-07" db="EMBL/GenBank/DDBJ databases">
        <title>The genome of the fungus Escovopsis weberi, a specialized disease agent of ant agriculture.</title>
        <authorList>
            <person name="de Man T.J."/>
            <person name="Stajich J.E."/>
            <person name="Kubicek C.P."/>
            <person name="Chenthamara K."/>
            <person name="Atanasova L."/>
            <person name="Druzhinina I.S."/>
            <person name="Birnbaum S."/>
            <person name="Barribeau S.M."/>
            <person name="Teiling C."/>
            <person name="Suen G."/>
            <person name="Currie C."/>
            <person name="Gerardo N.M."/>
        </authorList>
    </citation>
    <scope>NUCLEOTIDE SEQUENCE [LARGE SCALE GENOMIC DNA]</scope>
</reference>
<comment type="caution">
    <text evidence="1">The sequence shown here is derived from an EMBL/GenBank/DDBJ whole genome shotgun (WGS) entry which is preliminary data.</text>
</comment>
<dbReference type="Proteomes" id="UP000053831">
    <property type="component" value="Unassembled WGS sequence"/>
</dbReference>
<keyword evidence="2" id="KW-1185">Reference proteome</keyword>
<accession>A0A0M9VXN5</accession>
<evidence type="ECO:0000313" key="2">
    <source>
        <dbReference type="Proteomes" id="UP000053831"/>
    </source>
</evidence>
<name>A0A0M9VXN5_ESCWE</name>